<feature type="domain" description="Mammalian cell entry C-terminal" evidence="3">
    <location>
        <begin position="125"/>
        <end position="346"/>
    </location>
</feature>
<dbReference type="InterPro" id="IPR003399">
    <property type="entry name" value="Mce/MlaD"/>
</dbReference>
<sequence>MMATGTWTTLRRRLLGLLLVGLLVGGVALSVAIYNKAFSSYVTVTLRADEIGNQLSENSDVKVRGLIVGHVGEITPVEGGSTELTLNLEPEQAELVPANVSARFLPKTLFGERFVNLEIPEGAESTSLRSGDVIPQDRTDSAIELEQALADLMPVLQAVQPQKLSTTLSAISTALEGRGEQLGRTLSDLGSYLGELNPHVPKLQENLRELAKFSHNLSDVTPDLVQTLDNFTTTSKTIVEKRQALSNMYTSITGASTDLHSWLKANSSNLIQLGETARPTAELLAKYAPSYPCFLGQMAELVPRIDKAFGKGTNQPGLHATIEITNNRGPYKPGQDEPEWNDHRGPRCYDFAEKPDPFPQYPPDGPVKDGSTAPPPARSSNNGLSQADDQANAGGYNNNGGGGAAPGVAGGDPAGSPGELRLISQLTAPRLGMDADQVPGWGALLIAPMYRGAEVTVE</sequence>
<reference evidence="4 5" key="1">
    <citation type="submission" date="2020-08" db="EMBL/GenBank/DDBJ databases">
        <title>Genomic Encyclopedia of Type Strains, Phase III (KMG-III): the genomes of soil and plant-associated and newly described type strains.</title>
        <authorList>
            <person name="Whitman W."/>
        </authorList>
    </citation>
    <scope>NUCLEOTIDE SEQUENCE [LARGE SCALE GENOMIC DNA]</scope>
    <source>
        <strain evidence="4 5">CECT 8577</strain>
    </source>
</reference>
<feature type="compositionally biased region" description="Basic and acidic residues" evidence="1">
    <location>
        <begin position="340"/>
        <end position="356"/>
    </location>
</feature>
<organism evidence="4 5">
    <name type="scientific">Prauserella isguenensis</name>
    <dbReference type="NCBI Taxonomy" id="1470180"/>
    <lineage>
        <taxon>Bacteria</taxon>
        <taxon>Bacillati</taxon>
        <taxon>Actinomycetota</taxon>
        <taxon>Actinomycetes</taxon>
        <taxon>Pseudonocardiales</taxon>
        <taxon>Pseudonocardiaceae</taxon>
        <taxon>Prauserella</taxon>
    </lineage>
</organism>
<dbReference type="PANTHER" id="PTHR33371:SF19">
    <property type="entry name" value="MCE-FAMILY PROTEIN MCE4A"/>
    <property type="match status" value="1"/>
</dbReference>
<dbReference type="EMBL" id="JACHWU010000001">
    <property type="protein sequence ID" value="MBB3049182.1"/>
    <property type="molecule type" value="Genomic_DNA"/>
</dbReference>
<dbReference type="Pfam" id="PF11887">
    <property type="entry name" value="Mce4_CUP1"/>
    <property type="match status" value="1"/>
</dbReference>
<dbReference type="PANTHER" id="PTHR33371">
    <property type="entry name" value="INTERMEMBRANE PHOSPHOLIPID TRANSPORT SYSTEM BINDING PROTEIN MLAD-RELATED"/>
    <property type="match status" value="1"/>
</dbReference>
<dbReference type="GO" id="GO:0051701">
    <property type="term" value="P:biological process involved in interaction with host"/>
    <property type="evidence" value="ECO:0007669"/>
    <property type="project" value="TreeGrafter"/>
</dbReference>
<feature type="compositionally biased region" description="Low complexity" evidence="1">
    <location>
        <begin position="387"/>
        <end position="396"/>
    </location>
</feature>
<dbReference type="InterPro" id="IPR005693">
    <property type="entry name" value="Mce"/>
</dbReference>
<keyword evidence="5" id="KW-1185">Reference proteome</keyword>
<dbReference type="InterPro" id="IPR052336">
    <property type="entry name" value="MlaD_Phospholipid_Transporter"/>
</dbReference>
<evidence type="ECO:0000256" key="1">
    <source>
        <dbReference type="SAM" id="MobiDB-lite"/>
    </source>
</evidence>
<name>A0A839RVR2_9PSEU</name>
<evidence type="ECO:0000259" key="2">
    <source>
        <dbReference type="Pfam" id="PF02470"/>
    </source>
</evidence>
<feature type="domain" description="Mce/MlaD" evidence="2">
    <location>
        <begin position="41"/>
        <end position="118"/>
    </location>
</feature>
<evidence type="ECO:0000259" key="3">
    <source>
        <dbReference type="Pfam" id="PF11887"/>
    </source>
</evidence>
<dbReference type="Pfam" id="PF02470">
    <property type="entry name" value="MlaD"/>
    <property type="match status" value="1"/>
</dbReference>
<comment type="caution">
    <text evidence="4">The sequence shown here is derived from an EMBL/GenBank/DDBJ whole genome shotgun (WGS) entry which is preliminary data.</text>
</comment>
<protein>
    <submittedName>
        <fullName evidence="4">Virulence factor Mce-like protein</fullName>
    </submittedName>
</protein>
<dbReference type="GO" id="GO:0005576">
    <property type="term" value="C:extracellular region"/>
    <property type="evidence" value="ECO:0007669"/>
    <property type="project" value="TreeGrafter"/>
</dbReference>
<gene>
    <name evidence="4" type="ORF">FHS23_000177</name>
</gene>
<feature type="compositionally biased region" description="Gly residues" evidence="1">
    <location>
        <begin position="397"/>
        <end position="413"/>
    </location>
</feature>
<dbReference type="Proteomes" id="UP000550714">
    <property type="component" value="Unassembled WGS sequence"/>
</dbReference>
<dbReference type="NCBIfam" id="TIGR00996">
    <property type="entry name" value="Mtu_fam_mce"/>
    <property type="match status" value="1"/>
</dbReference>
<feature type="region of interest" description="Disordered" evidence="1">
    <location>
        <begin position="313"/>
        <end position="416"/>
    </location>
</feature>
<accession>A0A839RVR2</accession>
<dbReference type="InterPro" id="IPR024516">
    <property type="entry name" value="Mce_C"/>
</dbReference>
<dbReference type="RefSeq" id="WP_183646220.1">
    <property type="nucleotide sequence ID" value="NZ_JACHWU010000001.1"/>
</dbReference>
<evidence type="ECO:0000313" key="5">
    <source>
        <dbReference type="Proteomes" id="UP000550714"/>
    </source>
</evidence>
<proteinExistence type="predicted"/>
<dbReference type="AlphaFoldDB" id="A0A839RVR2"/>
<evidence type="ECO:0000313" key="4">
    <source>
        <dbReference type="EMBL" id="MBB3049182.1"/>
    </source>
</evidence>